<dbReference type="GO" id="GO:0061630">
    <property type="term" value="F:ubiquitin protein ligase activity"/>
    <property type="evidence" value="ECO:0007669"/>
    <property type="project" value="UniProtKB-UniRule"/>
</dbReference>
<evidence type="ECO:0000256" key="6">
    <source>
        <dbReference type="ARBA" id="ARBA00022976"/>
    </source>
</evidence>
<protein>
    <recommendedName>
        <fullName evidence="7">E3 ubiquitin-protein ligase</fullName>
        <ecNumber evidence="7">2.3.2.27</ecNumber>
    </recommendedName>
</protein>
<dbReference type="GO" id="GO:0005737">
    <property type="term" value="C:cytoplasm"/>
    <property type="evidence" value="ECO:0007669"/>
    <property type="project" value="UniProtKB-SubCell"/>
</dbReference>
<dbReference type="SUPFAM" id="SSF117839">
    <property type="entry name" value="WWE domain"/>
    <property type="match status" value="2"/>
</dbReference>
<keyword evidence="7" id="KW-0863">Zinc-finger</keyword>
<dbReference type="SMART" id="SM00678">
    <property type="entry name" value="WWE"/>
    <property type="match status" value="2"/>
</dbReference>
<dbReference type="Gene3D" id="3.30.720.50">
    <property type="match status" value="2"/>
</dbReference>
<evidence type="ECO:0000256" key="1">
    <source>
        <dbReference type="ARBA" id="ARBA00000900"/>
    </source>
</evidence>
<dbReference type="OrthoDB" id="2449614at2759"/>
<dbReference type="InterPro" id="IPR018123">
    <property type="entry name" value="WWE-dom_subgr"/>
</dbReference>
<dbReference type="InterPro" id="IPR039396">
    <property type="entry name" value="Deltex_C"/>
</dbReference>
<dbReference type="InterPro" id="IPR037197">
    <property type="entry name" value="WWE_dom_sf"/>
</dbReference>
<keyword evidence="4 7" id="KW-0479">Metal-binding</keyword>
<evidence type="ECO:0000256" key="3">
    <source>
        <dbReference type="ARBA" id="ARBA00022679"/>
    </source>
</evidence>
<keyword evidence="5" id="KW-0677">Repeat</keyword>
<sequence>MSGHAVVVWEYEIRTGYWKPYSPAVSQHLERANGKQLTRVILSDADPSLMNYFVNLRTLTQESEDSDIVVPVRRKCYPPTSPAGKGARWECAGSCTGSEHGQDWHPFDMDIQCLIEEAWANGDQMLDMSQTHLGFPYLINFSNLTQRWLTNGYVRSVRRIKQAPYPLVKVRLEELAPTTGRRGSDIRKSCHSINNNNQQQAQTAKVIGSSAALNQTDNSKRNSNANKKKTSNKLKNNSDTTPATLARQILNNLNIFGHKSANSAPSQTSENRILLDADSSSTKSGRRPSLDTVSTYLSQESRDSRATTSTSDLINCSGSDDGLVEDLPSIIGMDPASAAISRYVRISKPSEWAPRQPCPACRQPLAVQSAPVDVVVALPCSHVLHLCCLNGALSEQRDSGARCMYAQCAVCGRVYGEKHGNQPPGAMEWGVVDRCLPGFKGCRTIQIVYNIQSGIQGPDHPNPGREYYAVGFPRIAYLPDNPKGRRILRLLKVAWQRKLIFTVSRSHTTGCEDVVSWNIPHKTEIGPSNNSHSYPDSGYLTRVVRELEALGVVDENATNKR</sequence>
<comment type="similarity">
    <text evidence="7">Belongs to the Deltex family.</text>
</comment>
<dbReference type="Pfam" id="PF18102">
    <property type="entry name" value="DTC"/>
    <property type="match status" value="1"/>
</dbReference>
<keyword evidence="11" id="KW-1185">Reference proteome</keyword>
<proteinExistence type="inferred from homology"/>
<dbReference type="Gene3D" id="3.30.390.130">
    <property type="match status" value="1"/>
</dbReference>
<dbReference type="PROSITE" id="PS50918">
    <property type="entry name" value="WWE"/>
    <property type="match status" value="2"/>
</dbReference>
<evidence type="ECO:0000256" key="2">
    <source>
        <dbReference type="ARBA" id="ARBA00004906"/>
    </source>
</evidence>
<dbReference type="InterPro" id="IPR004170">
    <property type="entry name" value="WWE_dom"/>
</dbReference>
<dbReference type="InterPro" id="IPR039398">
    <property type="entry name" value="Deltex_fam"/>
</dbReference>
<comment type="catalytic activity">
    <reaction evidence="1 7">
        <text>S-ubiquitinyl-[E2 ubiquitin-conjugating enzyme]-L-cysteine + [acceptor protein]-L-lysine = [E2 ubiquitin-conjugating enzyme]-L-cysteine + N(6)-ubiquitinyl-[acceptor protein]-L-lysine.</text>
        <dbReference type="EC" id="2.3.2.27"/>
    </reaction>
</comment>
<dbReference type="GO" id="GO:0016567">
    <property type="term" value="P:protein ubiquitination"/>
    <property type="evidence" value="ECO:0007669"/>
    <property type="project" value="UniProtKB-UniRule"/>
</dbReference>
<dbReference type="GO" id="GO:0007219">
    <property type="term" value="P:Notch signaling pathway"/>
    <property type="evidence" value="ECO:0007669"/>
    <property type="project" value="UniProtKB-KW"/>
</dbReference>
<dbReference type="CDD" id="cd09633">
    <property type="entry name" value="Deltex_C"/>
    <property type="match status" value="1"/>
</dbReference>
<dbReference type="PANTHER" id="PTHR12622">
    <property type="entry name" value="DELTEX-RELATED"/>
    <property type="match status" value="1"/>
</dbReference>
<dbReference type="InterPro" id="IPR039399">
    <property type="entry name" value="Deltex_C_sf"/>
</dbReference>
<name>A0A653BXM9_CALMS</name>
<evidence type="ECO:0000313" key="10">
    <source>
        <dbReference type="EMBL" id="VEN40323.1"/>
    </source>
</evidence>
<dbReference type="Proteomes" id="UP000410492">
    <property type="component" value="Unassembled WGS sequence"/>
</dbReference>
<evidence type="ECO:0000256" key="8">
    <source>
        <dbReference type="SAM" id="MobiDB-lite"/>
    </source>
</evidence>
<dbReference type="SUPFAM" id="SSF57850">
    <property type="entry name" value="RING/U-box"/>
    <property type="match status" value="1"/>
</dbReference>
<accession>A0A653BXM9</accession>
<feature type="domain" description="WWE" evidence="9">
    <location>
        <begin position="1"/>
        <end position="74"/>
    </location>
</feature>
<dbReference type="EMBL" id="CAACVG010006464">
    <property type="protein sequence ID" value="VEN40323.1"/>
    <property type="molecule type" value="Genomic_DNA"/>
</dbReference>
<dbReference type="UniPathway" id="UPA00143"/>
<evidence type="ECO:0000256" key="5">
    <source>
        <dbReference type="ARBA" id="ARBA00022737"/>
    </source>
</evidence>
<feature type="region of interest" description="Disordered" evidence="8">
    <location>
        <begin position="212"/>
        <end position="242"/>
    </location>
</feature>
<comment type="subcellular location">
    <subcellularLocation>
        <location evidence="7">Cytoplasm</location>
    </subcellularLocation>
</comment>
<comment type="pathway">
    <text evidence="2 7">Protein modification; protein ubiquitination.</text>
</comment>
<gene>
    <name evidence="10" type="ORF">CALMAC_LOCUS4520</name>
</gene>
<feature type="region of interest" description="Disordered" evidence="8">
    <location>
        <begin position="277"/>
        <end position="312"/>
    </location>
</feature>
<evidence type="ECO:0000259" key="9">
    <source>
        <dbReference type="PROSITE" id="PS50918"/>
    </source>
</evidence>
<dbReference type="EC" id="2.3.2.27" evidence="7"/>
<dbReference type="GO" id="GO:0008270">
    <property type="term" value="F:zinc ion binding"/>
    <property type="evidence" value="ECO:0007669"/>
    <property type="project" value="UniProtKB-KW"/>
</dbReference>
<keyword evidence="7" id="KW-0963">Cytoplasm</keyword>
<evidence type="ECO:0000256" key="4">
    <source>
        <dbReference type="ARBA" id="ARBA00022723"/>
    </source>
</evidence>
<reference evidence="10 11" key="1">
    <citation type="submission" date="2019-01" db="EMBL/GenBank/DDBJ databases">
        <authorList>
            <person name="Sayadi A."/>
        </authorList>
    </citation>
    <scope>NUCLEOTIDE SEQUENCE [LARGE SCALE GENOMIC DNA]</scope>
</reference>
<evidence type="ECO:0000313" key="11">
    <source>
        <dbReference type="Proteomes" id="UP000410492"/>
    </source>
</evidence>
<keyword evidence="3 7" id="KW-0808">Transferase</keyword>
<keyword evidence="6" id="KW-0914">Notch signaling pathway</keyword>
<evidence type="ECO:0000256" key="7">
    <source>
        <dbReference type="RuleBase" id="RU367105"/>
    </source>
</evidence>
<feature type="domain" description="WWE" evidence="9">
    <location>
        <begin position="75"/>
        <end position="159"/>
    </location>
</feature>
<organism evidence="10 11">
    <name type="scientific">Callosobruchus maculatus</name>
    <name type="common">Southern cowpea weevil</name>
    <name type="synonym">Pulse bruchid</name>
    <dbReference type="NCBI Taxonomy" id="64391"/>
    <lineage>
        <taxon>Eukaryota</taxon>
        <taxon>Metazoa</taxon>
        <taxon>Ecdysozoa</taxon>
        <taxon>Arthropoda</taxon>
        <taxon>Hexapoda</taxon>
        <taxon>Insecta</taxon>
        <taxon>Pterygota</taxon>
        <taxon>Neoptera</taxon>
        <taxon>Endopterygota</taxon>
        <taxon>Coleoptera</taxon>
        <taxon>Polyphaga</taxon>
        <taxon>Cucujiformia</taxon>
        <taxon>Chrysomeloidea</taxon>
        <taxon>Chrysomelidae</taxon>
        <taxon>Bruchinae</taxon>
        <taxon>Bruchini</taxon>
        <taxon>Callosobruchus</taxon>
    </lineage>
</organism>
<dbReference type="Pfam" id="PF02825">
    <property type="entry name" value="WWE"/>
    <property type="match status" value="2"/>
</dbReference>
<dbReference type="AlphaFoldDB" id="A0A653BXM9"/>
<keyword evidence="7" id="KW-0862">Zinc</keyword>